<dbReference type="InterPro" id="IPR047871">
    <property type="entry name" value="K_chnl_Slo-like"/>
</dbReference>
<dbReference type="InterPro" id="IPR013099">
    <property type="entry name" value="K_chnl_dom"/>
</dbReference>
<comment type="subcellular location">
    <subcellularLocation>
        <location evidence="1">Membrane</location>
        <topology evidence="1">Multi-pass membrane protein</topology>
    </subcellularLocation>
</comment>
<accession>A0A7V8V3Q9</accession>
<dbReference type="Gene3D" id="1.10.287.70">
    <property type="match status" value="1"/>
</dbReference>
<keyword evidence="6" id="KW-0630">Potassium</keyword>
<dbReference type="GO" id="GO:0016020">
    <property type="term" value="C:membrane"/>
    <property type="evidence" value="ECO:0007669"/>
    <property type="project" value="UniProtKB-SubCell"/>
</dbReference>
<proteinExistence type="predicted"/>
<evidence type="ECO:0000256" key="2">
    <source>
        <dbReference type="ARBA" id="ARBA00022448"/>
    </source>
</evidence>
<dbReference type="PANTHER" id="PTHR10027">
    <property type="entry name" value="CALCIUM-ACTIVATED POTASSIUM CHANNEL ALPHA CHAIN"/>
    <property type="match status" value="1"/>
</dbReference>
<evidence type="ECO:0000256" key="3">
    <source>
        <dbReference type="ARBA" id="ARBA00022538"/>
    </source>
</evidence>
<dbReference type="PANTHER" id="PTHR10027:SF10">
    <property type="entry name" value="SLOWPOKE 2, ISOFORM D"/>
    <property type="match status" value="1"/>
</dbReference>
<feature type="transmembrane region" description="Helical" evidence="11">
    <location>
        <begin position="92"/>
        <end position="110"/>
    </location>
</feature>
<feature type="transmembrane region" description="Helical" evidence="11">
    <location>
        <begin position="41"/>
        <end position="59"/>
    </location>
</feature>
<evidence type="ECO:0000313" key="14">
    <source>
        <dbReference type="Proteomes" id="UP000551616"/>
    </source>
</evidence>
<feature type="transmembrane region" description="Helical" evidence="11">
    <location>
        <begin position="16"/>
        <end position="35"/>
    </location>
</feature>
<dbReference type="SUPFAM" id="SSF81324">
    <property type="entry name" value="Voltage-gated potassium channels"/>
    <property type="match status" value="1"/>
</dbReference>
<evidence type="ECO:0000256" key="6">
    <source>
        <dbReference type="ARBA" id="ARBA00022958"/>
    </source>
</evidence>
<dbReference type="Pfam" id="PF07885">
    <property type="entry name" value="Ion_trans_2"/>
    <property type="match status" value="1"/>
</dbReference>
<evidence type="ECO:0000256" key="4">
    <source>
        <dbReference type="ARBA" id="ARBA00022692"/>
    </source>
</evidence>
<keyword evidence="4 11" id="KW-0812">Transmembrane</keyword>
<feature type="transmembrane region" description="Helical" evidence="11">
    <location>
        <begin position="66"/>
        <end position="86"/>
    </location>
</feature>
<feature type="transmembrane region" description="Helical" evidence="11">
    <location>
        <begin position="122"/>
        <end position="148"/>
    </location>
</feature>
<sequence>MSVIRTPAERGSEIRFSILLASLIIAVVLAPLLEATRLGDLIQLSCLTLVFASAVLINWQHRAKLSLFAAAAILSLALHWWAFFFPNDNVSILRYVASFLFLGVTAALLLKSIIYSEEITPNAILGSICVYLLLGLMWALGYSALMILEAHPFGLLESQSSDPATDHLSLATLLYFSFVTMSTLGYGDITPQTDLARTLAWTQSVTGQFYLAVLVARLVSAMPKHDRSEVTKVVEQ</sequence>
<reference evidence="13 14" key="1">
    <citation type="submission" date="2020-05" db="EMBL/GenBank/DDBJ databases">
        <title>Bremerella alba sp. nov., a novel planctomycete isolated from the surface of the macroalga Fucus spiralis.</title>
        <authorList>
            <person name="Godinho O."/>
            <person name="Botelho R."/>
            <person name="Albuquerque L."/>
            <person name="Wiegand S."/>
            <person name="Da Costa M.S."/>
            <person name="Lobo-Da-Cunha A."/>
            <person name="Jogler C."/>
            <person name="Lage O.M."/>
        </authorList>
    </citation>
    <scope>NUCLEOTIDE SEQUENCE [LARGE SCALE GENOMIC DNA]</scope>
    <source>
        <strain evidence="13 14">FF15</strain>
    </source>
</reference>
<evidence type="ECO:0000256" key="7">
    <source>
        <dbReference type="ARBA" id="ARBA00022989"/>
    </source>
</evidence>
<dbReference type="GO" id="GO:0005267">
    <property type="term" value="F:potassium channel activity"/>
    <property type="evidence" value="ECO:0007669"/>
    <property type="project" value="UniProtKB-KW"/>
</dbReference>
<dbReference type="Proteomes" id="UP000551616">
    <property type="component" value="Unassembled WGS sequence"/>
</dbReference>
<evidence type="ECO:0000256" key="8">
    <source>
        <dbReference type="ARBA" id="ARBA00023065"/>
    </source>
</evidence>
<keyword evidence="5" id="KW-0631">Potassium channel</keyword>
<keyword evidence="7 11" id="KW-1133">Transmembrane helix</keyword>
<evidence type="ECO:0000313" key="13">
    <source>
        <dbReference type="EMBL" id="MBA2114221.1"/>
    </source>
</evidence>
<organism evidence="13 14">
    <name type="scientific">Bremerella alba</name>
    <dbReference type="NCBI Taxonomy" id="980252"/>
    <lineage>
        <taxon>Bacteria</taxon>
        <taxon>Pseudomonadati</taxon>
        <taxon>Planctomycetota</taxon>
        <taxon>Planctomycetia</taxon>
        <taxon>Pirellulales</taxon>
        <taxon>Pirellulaceae</taxon>
        <taxon>Bremerella</taxon>
    </lineage>
</organism>
<keyword evidence="2" id="KW-0813">Transport</keyword>
<keyword evidence="3" id="KW-0633">Potassium transport</keyword>
<evidence type="ECO:0000259" key="12">
    <source>
        <dbReference type="Pfam" id="PF07885"/>
    </source>
</evidence>
<keyword evidence="10" id="KW-0407">Ion channel</keyword>
<evidence type="ECO:0000256" key="5">
    <source>
        <dbReference type="ARBA" id="ARBA00022826"/>
    </source>
</evidence>
<evidence type="ECO:0000256" key="10">
    <source>
        <dbReference type="ARBA" id="ARBA00023303"/>
    </source>
</evidence>
<keyword evidence="9 11" id="KW-0472">Membrane</keyword>
<gene>
    <name evidence="13" type="ORF">HOV93_13770</name>
</gene>
<dbReference type="RefSeq" id="WP_235989943.1">
    <property type="nucleotide sequence ID" value="NZ_JABRWO010000003.1"/>
</dbReference>
<evidence type="ECO:0000256" key="9">
    <source>
        <dbReference type="ARBA" id="ARBA00023136"/>
    </source>
</evidence>
<evidence type="ECO:0000256" key="11">
    <source>
        <dbReference type="SAM" id="Phobius"/>
    </source>
</evidence>
<comment type="caution">
    <text evidence="13">The sequence shown here is derived from an EMBL/GenBank/DDBJ whole genome shotgun (WGS) entry which is preliminary data.</text>
</comment>
<feature type="domain" description="Potassium channel" evidence="12">
    <location>
        <begin position="166"/>
        <end position="222"/>
    </location>
</feature>
<dbReference type="AlphaFoldDB" id="A0A7V8V3Q9"/>
<name>A0A7V8V3Q9_9BACT</name>
<feature type="transmembrane region" description="Helical" evidence="11">
    <location>
        <begin position="168"/>
        <end position="187"/>
    </location>
</feature>
<protein>
    <recommendedName>
        <fullName evidence="12">Potassium channel domain-containing protein</fullName>
    </recommendedName>
</protein>
<keyword evidence="14" id="KW-1185">Reference proteome</keyword>
<evidence type="ECO:0000256" key="1">
    <source>
        <dbReference type="ARBA" id="ARBA00004141"/>
    </source>
</evidence>
<keyword evidence="8" id="KW-0406">Ion transport</keyword>
<dbReference type="EMBL" id="JABRWO010000003">
    <property type="protein sequence ID" value="MBA2114221.1"/>
    <property type="molecule type" value="Genomic_DNA"/>
</dbReference>